<evidence type="ECO:0000313" key="3">
    <source>
        <dbReference type="Proteomes" id="UP000886520"/>
    </source>
</evidence>
<evidence type="ECO:0000313" key="2">
    <source>
        <dbReference type="EMBL" id="KAI5080492.1"/>
    </source>
</evidence>
<evidence type="ECO:0000256" key="1">
    <source>
        <dbReference type="SAM" id="MobiDB-lite"/>
    </source>
</evidence>
<feature type="compositionally biased region" description="Basic and acidic residues" evidence="1">
    <location>
        <begin position="9"/>
        <end position="26"/>
    </location>
</feature>
<organism evidence="2 3">
    <name type="scientific">Adiantum capillus-veneris</name>
    <name type="common">Maidenhair fern</name>
    <dbReference type="NCBI Taxonomy" id="13818"/>
    <lineage>
        <taxon>Eukaryota</taxon>
        <taxon>Viridiplantae</taxon>
        <taxon>Streptophyta</taxon>
        <taxon>Embryophyta</taxon>
        <taxon>Tracheophyta</taxon>
        <taxon>Polypodiopsida</taxon>
        <taxon>Polypodiidae</taxon>
        <taxon>Polypodiales</taxon>
        <taxon>Pteridineae</taxon>
        <taxon>Pteridaceae</taxon>
        <taxon>Vittarioideae</taxon>
        <taxon>Adiantum</taxon>
    </lineage>
</organism>
<keyword evidence="3" id="KW-1185">Reference proteome</keyword>
<dbReference type="EMBL" id="JABFUD020000004">
    <property type="protein sequence ID" value="KAI5080492.1"/>
    <property type="molecule type" value="Genomic_DNA"/>
</dbReference>
<proteinExistence type="predicted"/>
<protein>
    <submittedName>
        <fullName evidence="2">Uncharacterized protein</fullName>
    </submittedName>
</protein>
<name>A0A9D4V6R4_ADICA</name>
<sequence>MSTPNSIKILDEERRKENRMPEEQKRACTRRLSDSTPPVPFAGGFPPIFPPIPDANASSTIADPAFTLGAVFVNAAHFKTHPSVRASLKYV</sequence>
<reference evidence="2" key="1">
    <citation type="submission" date="2021-01" db="EMBL/GenBank/DDBJ databases">
        <title>Adiantum capillus-veneris genome.</title>
        <authorList>
            <person name="Fang Y."/>
            <person name="Liao Q."/>
        </authorList>
    </citation>
    <scope>NUCLEOTIDE SEQUENCE</scope>
    <source>
        <strain evidence="2">H3</strain>
        <tissue evidence="2">Leaf</tissue>
    </source>
</reference>
<comment type="caution">
    <text evidence="2">The sequence shown here is derived from an EMBL/GenBank/DDBJ whole genome shotgun (WGS) entry which is preliminary data.</text>
</comment>
<gene>
    <name evidence="2" type="ORF">GOP47_0003675</name>
</gene>
<dbReference type="Proteomes" id="UP000886520">
    <property type="component" value="Chromosome 4"/>
</dbReference>
<feature type="region of interest" description="Disordered" evidence="1">
    <location>
        <begin position="1"/>
        <end position="45"/>
    </location>
</feature>
<dbReference type="AlphaFoldDB" id="A0A9D4V6R4"/>
<accession>A0A9D4V6R4</accession>